<feature type="region of interest" description="Disordered" evidence="1">
    <location>
        <begin position="91"/>
        <end position="110"/>
    </location>
</feature>
<evidence type="ECO:0000256" key="1">
    <source>
        <dbReference type="SAM" id="MobiDB-lite"/>
    </source>
</evidence>
<dbReference type="OrthoDB" id="9953642at2"/>
<protein>
    <submittedName>
        <fullName evidence="2">Uncharacterized protein</fullName>
    </submittedName>
</protein>
<reference evidence="2" key="1">
    <citation type="submission" date="2021-02" db="EMBL/GenBank/DDBJ databases">
        <title>Strain Y2R2, a novel species of the genus Halomonas.</title>
        <authorList>
            <person name="Huang H."/>
        </authorList>
    </citation>
    <scope>NUCLEOTIDE SEQUENCE</scope>
    <source>
        <strain evidence="2">Y2R2</strain>
    </source>
</reference>
<gene>
    <name evidence="2" type="ORF">E4T21_09110</name>
</gene>
<evidence type="ECO:0000313" key="3">
    <source>
        <dbReference type="Proteomes" id="UP000324285"/>
    </source>
</evidence>
<name>A0A5C1NHK7_9GAMM</name>
<dbReference type="RefSeq" id="WP_149284698.1">
    <property type="nucleotide sequence ID" value="NZ_CP038437.2"/>
</dbReference>
<dbReference type="KEGG" id="hbh:E4T21_09110"/>
<organism evidence="2 3">
    <name type="scientific">Halomonas binhaiensis</name>
    <dbReference type="NCBI Taxonomy" id="2562282"/>
    <lineage>
        <taxon>Bacteria</taxon>
        <taxon>Pseudomonadati</taxon>
        <taxon>Pseudomonadota</taxon>
        <taxon>Gammaproteobacteria</taxon>
        <taxon>Oceanospirillales</taxon>
        <taxon>Halomonadaceae</taxon>
        <taxon>Halomonas</taxon>
    </lineage>
</organism>
<accession>A0A5C1NHK7</accession>
<evidence type="ECO:0000313" key="2">
    <source>
        <dbReference type="EMBL" id="QEM81687.1"/>
    </source>
</evidence>
<dbReference type="AlphaFoldDB" id="A0A5C1NHK7"/>
<proteinExistence type="predicted"/>
<dbReference type="Proteomes" id="UP000324285">
    <property type="component" value="Chromosome"/>
</dbReference>
<dbReference type="EMBL" id="CP038437">
    <property type="protein sequence ID" value="QEM81687.1"/>
    <property type="molecule type" value="Genomic_DNA"/>
</dbReference>
<keyword evidence="3" id="KW-1185">Reference proteome</keyword>
<sequence length="110" mass="11849">MSRVHQEGLLPLLQRVLTACLTALLFWVMLPTAFAGEEDARVSSKALTASTYDNAFTTTALSDEGSEDSEALIGFALPASWSARAIGNALRPPAYRSPHRTGYSIRAPPQ</sequence>